<dbReference type="InterPro" id="IPR036420">
    <property type="entry name" value="BRCT_dom_sf"/>
</dbReference>
<name>A0A8S9XJZ2_APOLU</name>
<dbReference type="InterPro" id="IPR001357">
    <property type="entry name" value="BRCT_dom"/>
</dbReference>
<sequence length="408" mass="46925">MITVLETYVKNVPRRRRLSEYGHFSLDEISDADARLQFRYEKSDICLLWERLGIPDIPLGSSMFRLLSVSYLRSPENSLPHYLRCNHLGISQTRHLQDSFNIVTAITYFPRAAKMSPWTKFIPRALFTAKDGSPICALLDMQDSSAIEILTEMFETRGGSIVSSKSATEYAIILTDRTRGHSRITTELSEYPIFDVEWIVDCIDFVELVNINPYLKNRDIFGERDFMKVIFDKLETSKGTLMMDHSNSFSDDDWKTSDQEKSRRKKTRRRGPPKKEDYVVMEINSLSAESDVYCELTDLAVTQAIESILLNERILIAQTKEQLKRHDPDFENRIFSKNLQSTVALLTGFPDTDYIADKHVLQPSSHHFKESDIYRANQLTMKNLSPRNSLRLSDGVLPISSRVLKDSG</sequence>
<comment type="caution">
    <text evidence="3">The sequence shown here is derived from an EMBL/GenBank/DDBJ whole genome shotgun (WGS) entry which is preliminary data.</text>
</comment>
<accession>A0A8S9XJZ2</accession>
<dbReference type="EMBL" id="WIXP02000006">
    <property type="protein sequence ID" value="KAF6209297.1"/>
    <property type="molecule type" value="Genomic_DNA"/>
</dbReference>
<gene>
    <name evidence="3" type="ORF">GE061_015042</name>
</gene>
<feature type="domain" description="BRCT" evidence="2">
    <location>
        <begin position="150"/>
        <end position="216"/>
    </location>
</feature>
<proteinExistence type="predicted"/>
<dbReference type="SUPFAM" id="SSF52113">
    <property type="entry name" value="BRCT domain"/>
    <property type="match status" value="1"/>
</dbReference>
<evidence type="ECO:0000259" key="2">
    <source>
        <dbReference type="PROSITE" id="PS50172"/>
    </source>
</evidence>
<dbReference type="Proteomes" id="UP000466442">
    <property type="component" value="Unassembled WGS sequence"/>
</dbReference>
<reference evidence="3" key="1">
    <citation type="journal article" date="2021" name="Mol. Ecol. Resour.">
        <title>Apolygus lucorum genome provides insights into omnivorousness and mesophyll feeding.</title>
        <authorList>
            <person name="Liu Y."/>
            <person name="Liu H."/>
            <person name="Wang H."/>
            <person name="Huang T."/>
            <person name="Liu B."/>
            <person name="Yang B."/>
            <person name="Yin L."/>
            <person name="Li B."/>
            <person name="Zhang Y."/>
            <person name="Zhang S."/>
            <person name="Jiang F."/>
            <person name="Zhang X."/>
            <person name="Ren Y."/>
            <person name="Wang B."/>
            <person name="Wang S."/>
            <person name="Lu Y."/>
            <person name="Wu K."/>
            <person name="Fan W."/>
            <person name="Wang G."/>
        </authorList>
    </citation>
    <scope>NUCLEOTIDE SEQUENCE</scope>
    <source>
        <strain evidence="3">12Hb</strain>
    </source>
</reference>
<keyword evidence="4" id="KW-1185">Reference proteome</keyword>
<protein>
    <recommendedName>
        <fullName evidence="2">BRCT domain-containing protein</fullName>
    </recommendedName>
</protein>
<organism evidence="3 4">
    <name type="scientific">Apolygus lucorum</name>
    <name type="common">Small green plant bug</name>
    <name type="synonym">Lygocoris lucorum</name>
    <dbReference type="NCBI Taxonomy" id="248454"/>
    <lineage>
        <taxon>Eukaryota</taxon>
        <taxon>Metazoa</taxon>
        <taxon>Ecdysozoa</taxon>
        <taxon>Arthropoda</taxon>
        <taxon>Hexapoda</taxon>
        <taxon>Insecta</taxon>
        <taxon>Pterygota</taxon>
        <taxon>Neoptera</taxon>
        <taxon>Paraneoptera</taxon>
        <taxon>Hemiptera</taxon>
        <taxon>Heteroptera</taxon>
        <taxon>Panheteroptera</taxon>
        <taxon>Cimicomorpha</taxon>
        <taxon>Miridae</taxon>
        <taxon>Mirini</taxon>
        <taxon>Apolygus</taxon>
    </lineage>
</organism>
<dbReference type="AlphaFoldDB" id="A0A8S9XJZ2"/>
<feature type="compositionally biased region" description="Basic and acidic residues" evidence="1">
    <location>
        <begin position="252"/>
        <end position="261"/>
    </location>
</feature>
<dbReference type="PROSITE" id="PS50172">
    <property type="entry name" value="BRCT"/>
    <property type="match status" value="1"/>
</dbReference>
<evidence type="ECO:0000313" key="4">
    <source>
        <dbReference type="Proteomes" id="UP000466442"/>
    </source>
</evidence>
<evidence type="ECO:0000256" key="1">
    <source>
        <dbReference type="SAM" id="MobiDB-lite"/>
    </source>
</evidence>
<evidence type="ECO:0000313" key="3">
    <source>
        <dbReference type="EMBL" id="KAF6209297.1"/>
    </source>
</evidence>
<feature type="compositionally biased region" description="Basic residues" evidence="1">
    <location>
        <begin position="262"/>
        <end position="272"/>
    </location>
</feature>
<dbReference type="Gene3D" id="3.40.50.10190">
    <property type="entry name" value="BRCT domain"/>
    <property type="match status" value="1"/>
</dbReference>
<feature type="region of interest" description="Disordered" evidence="1">
    <location>
        <begin position="250"/>
        <end position="274"/>
    </location>
</feature>